<organism evidence="2 3">
    <name type="scientific">Humibacillus xanthopallidus</name>
    <dbReference type="NCBI Taxonomy" id="412689"/>
    <lineage>
        <taxon>Bacteria</taxon>
        <taxon>Bacillati</taxon>
        <taxon>Actinomycetota</taxon>
        <taxon>Actinomycetes</taxon>
        <taxon>Micrococcales</taxon>
        <taxon>Intrasporangiaceae</taxon>
        <taxon>Humibacillus</taxon>
    </lineage>
</organism>
<keyword evidence="2" id="KW-0346">Stress response</keyword>
<dbReference type="Pfam" id="PF03724">
    <property type="entry name" value="META"/>
    <property type="match status" value="1"/>
</dbReference>
<dbReference type="Gene3D" id="2.40.128.270">
    <property type="match status" value="1"/>
</dbReference>
<evidence type="ECO:0000259" key="1">
    <source>
        <dbReference type="Pfam" id="PF03724"/>
    </source>
</evidence>
<dbReference type="RefSeq" id="WP_141846451.1">
    <property type="nucleotide sequence ID" value="NZ_VFPM01000004.1"/>
</dbReference>
<dbReference type="InterPro" id="IPR053147">
    <property type="entry name" value="Hsp_HslJ-like"/>
</dbReference>
<dbReference type="OrthoDB" id="4826951at2"/>
<keyword evidence="3" id="KW-1185">Reference proteome</keyword>
<accession>A0A543HFV2</accession>
<dbReference type="PANTHER" id="PTHR35535">
    <property type="entry name" value="HEAT SHOCK PROTEIN HSLJ"/>
    <property type="match status" value="1"/>
</dbReference>
<dbReference type="InterPro" id="IPR038670">
    <property type="entry name" value="HslJ-like_sf"/>
</dbReference>
<protein>
    <submittedName>
        <fullName evidence="2">Heat shock protein HslJ</fullName>
    </submittedName>
</protein>
<dbReference type="PANTHER" id="PTHR35535:SF1">
    <property type="entry name" value="HEAT SHOCK PROTEIN HSLJ"/>
    <property type="match status" value="1"/>
</dbReference>
<gene>
    <name evidence="2" type="ORF">FBY41_4021</name>
</gene>
<sequence length="151" mass="15377">MAENAADNVGDNVADNVGDNAIHGTEWTVQELGGEVTALPKPQLSFGADGRLTGTTGVNRLMGEFEVRDGLLVVGNAATTRMAGPPEAMAQEQRLLELLGAEQAFVITGDRLEIGDGETAALLVRPSIQPVPVVDAGEDNAAGGAGAPGTT</sequence>
<evidence type="ECO:0000313" key="2">
    <source>
        <dbReference type="EMBL" id="TQM57200.1"/>
    </source>
</evidence>
<dbReference type="InterPro" id="IPR005184">
    <property type="entry name" value="DUF306_Meta_HslJ"/>
</dbReference>
<comment type="caution">
    <text evidence="2">The sequence shown here is derived from an EMBL/GenBank/DDBJ whole genome shotgun (WGS) entry which is preliminary data.</text>
</comment>
<dbReference type="EMBL" id="VFPM01000004">
    <property type="protein sequence ID" value="TQM57200.1"/>
    <property type="molecule type" value="Genomic_DNA"/>
</dbReference>
<name>A0A543HFV2_9MICO</name>
<proteinExistence type="predicted"/>
<evidence type="ECO:0000313" key="3">
    <source>
        <dbReference type="Proteomes" id="UP000316747"/>
    </source>
</evidence>
<dbReference type="Proteomes" id="UP000316747">
    <property type="component" value="Unassembled WGS sequence"/>
</dbReference>
<dbReference type="AlphaFoldDB" id="A0A543HFV2"/>
<feature type="domain" description="DUF306" evidence="1">
    <location>
        <begin position="21"/>
        <end position="122"/>
    </location>
</feature>
<reference evidence="2 3" key="1">
    <citation type="submission" date="2019-06" db="EMBL/GenBank/DDBJ databases">
        <title>Genome sequencing of plant associated microbes to promote plant fitness in Sorghum bicolor and Oryza sativa.</title>
        <authorList>
            <person name="Coleman-Derr D."/>
        </authorList>
    </citation>
    <scope>NUCLEOTIDE SEQUENCE [LARGE SCALE GENOMIC DNA]</scope>
    <source>
        <strain evidence="2 3">KV-663</strain>
    </source>
</reference>